<keyword evidence="1" id="KW-1133">Transmembrane helix</keyword>
<sequence>MTLHRFVVVSFLVFVLGLAALYSGVNRVPLRQQGGTHEMHKSFLQVPAASNTKLVATIPVTIPVAKHVG</sequence>
<keyword evidence="3" id="KW-1185">Reference proteome</keyword>
<evidence type="ECO:0000313" key="2">
    <source>
        <dbReference type="EMBL" id="QDR79359.1"/>
    </source>
</evidence>
<accession>A0A517DPT0</accession>
<name>A0A517DPT0_9FIRM</name>
<dbReference type="Proteomes" id="UP000320776">
    <property type="component" value="Chromosome"/>
</dbReference>
<evidence type="ECO:0000313" key="3">
    <source>
        <dbReference type="Proteomes" id="UP000320776"/>
    </source>
</evidence>
<organism evidence="2 3">
    <name type="scientific">Sporomusa termitida</name>
    <dbReference type="NCBI Taxonomy" id="2377"/>
    <lineage>
        <taxon>Bacteria</taxon>
        <taxon>Bacillati</taxon>
        <taxon>Bacillota</taxon>
        <taxon>Negativicutes</taxon>
        <taxon>Selenomonadales</taxon>
        <taxon>Sporomusaceae</taxon>
        <taxon>Sporomusa</taxon>
    </lineage>
</organism>
<dbReference type="EMBL" id="CP036259">
    <property type="protein sequence ID" value="QDR79359.1"/>
    <property type="molecule type" value="Genomic_DNA"/>
</dbReference>
<keyword evidence="1" id="KW-0472">Membrane</keyword>
<proteinExistence type="predicted"/>
<keyword evidence="1" id="KW-0812">Transmembrane</keyword>
<gene>
    <name evidence="2" type="ORF">SPTER_06330</name>
</gene>
<dbReference type="AlphaFoldDB" id="A0A517DPT0"/>
<dbReference type="RefSeq" id="WP_144349014.1">
    <property type="nucleotide sequence ID" value="NZ_CP036259.1"/>
</dbReference>
<dbReference type="KEGG" id="sted:SPTER_06330"/>
<reference evidence="2 3" key="1">
    <citation type="submission" date="2019-02" db="EMBL/GenBank/DDBJ databases">
        <title>Closed genome of Sporomusa termitida DSM 4440.</title>
        <authorList>
            <person name="Poehlein A."/>
            <person name="Daniel R."/>
        </authorList>
    </citation>
    <scope>NUCLEOTIDE SEQUENCE [LARGE SCALE GENOMIC DNA]</scope>
    <source>
        <strain evidence="2 3">DSM 4440</strain>
    </source>
</reference>
<protein>
    <submittedName>
        <fullName evidence="2">Uncharacterized protein</fullName>
    </submittedName>
</protein>
<feature type="transmembrane region" description="Helical" evidence="1">
    <location>
        <begin position="6"/>
        <end position="25"/>
    </location>
</feature>
<evidence type="ECO:0000256" key="1">
    <source>
        <dbReference type="SAM" id="Phobius"/>
    </source>
</evidence>